<reference evidence="6" key="1">
    <citation type="journal article" date="2020" name="Stud. Mycol.">
        <title>101 Dothideomycetes genomes: A test case for predicting lifestyles and emergence of pathogens.</title>
        <authorList>
            <person name="Haridas S."/>
            <person name="Albert R."/>
            <person name="Binder M."/>
            <person name="Bloem J."/>
            <person name="LaButti K."/>
            <person name="Salamov A."/>
            <person name="Andreopoulos B."/>
            <person name="Baker S."/>
            <person name="Barry K."/>
            <person name="Bills G."/>
            <person name="Bluhm B."/>
            <person name="Cannon C."/>
            <person name="Castanera R."/>
            <person name="Culley D."/>
            <person name="Daum C."/>
            <person name="Ezra D."/>
            <person name="Gonzalez J."/>
            <person name="Henrissat B."/>
            <person name="Kuo A."/>
            <person name="Liang C."/>
            <person name="Lipzen A."/>
            <person name="Lutzoni F."/>
            <person name="Magnuson J."/>
            <person name="Mondo S."/>
            <person name="Nolan M."/>
            <person name="Ohm R."/>
            <person name="Pangilinan J."/>
            <person name="Park H.-J."/>
            <person name="Ramirez L."/>
            <person name="Alfaro M."/>
            <person name="Sun H."/>
            <person name="Tritt A."/>
            <person name="Yoshinaga Y."/>
            <person name="Zwiers L.-H."/>
            <person name="Turgeon B."/>
            <person name="Goodwin S."/>
            <person name="Spatafora J."/>
            <person name="Crous P."/>
            <person name="Grigoriev I."/>
        </authorList>
    </citation>
    <scope>NUCLEOTIDE SEQUENCE [LARGE SCALE GENOMIC DNA]</scope>
    <source>
        <strain evidence="6">CBS 304.66</strain>
    </source>
</reference>
<comment type="caution">
    <text evidence="5">The sequence shown here is derived from an EMBL/GenBank/DDBJ whole genome shotgun (WGS) entry which is preliminary data.</text>
</comment>
<keyword evidence="2" id="KW-0560">Oxidoreductase</keyword>
<keyword evidence="3" id="KW-0732">Signal</keyword>
<dbReference type="InterPro" id="IPR012951">
    <property type="entry name" value="BBE"/>
</dbReference>
<name>A0A9P4N8C3_9PLEO</name>
<dbReference type="InterPro" id="IPR016169">
    <property type="entry name" value="FAD-bd_PCMH_sub2"/>
</dbReference>
<evidence type="ECO:0000313" key="6">
    <source>
        <dbReference type="Proteomes" id="UP000800093"/>
    </source>
</evidence>
<dbReference type="PANTHER" id="PTHR13878">
    <property type="entry name" value="GULONOLACTONE OXIDASE"/>
    <property type="match status" value="1"/>
</dbReference>
<feature type="signal peptide" evidence="3">
    <location>
        <begin position="1"/>
        <end position="21"/>
    </location>
</feature>
<dbReference type="InterPro" id="IPR006094">
    <property type="entry name" value="Oxid_FAD_bind_N"/>
</dbReference>
<evidence type="ECO:0000313" key="5">
    <source>
        <dbReference type="EMBL" id="KAF2268709.1"/>
    </source>
</evidence>
<dbReference type="InterPro" id="IPR016166">
    <property type="entry name" value="FAD-bd_PCMH"/>
</dbReference>
<dbReference type="OrthoDB" id="9983560at2759"/>
<evidence type="ECO:0000256" key="1">
    <source>
        <dbReference type="ARBA" id="ARBA00005466"/>
    </source>
</evidence>
<dbReference type="EMBL" id="ML986585">
    <property type="protein sequence ID" value="KAF2268709.1"/>
    <property type="molecule type" value="Genomic_DNA"/>
</dbReference>
<dbReference type="InterPro" id="IPR036318">
    <property type="entry name" value="FAD-bd_PCMH-like_sf"/>
</dbReference>
<evidence type="ECO:0000256" key="2">
    <source>
        <dbReference type="ARBA" id="ARBA00023002"/>
    </source>
</evidence>
<dbReference type="AlphaFoldDB" id="A0A9P4N8C3"/>
<dbReference type="GO" id="GO:0016491">
    <property type="term" value="F:oxidoreductase activity"/>
    <property type="evidence" value="ECO:0007669"/>
    <property type="project" value="UniProtKB-KW"/>
</dbReference>
<keyword evidence="6" id="KW-1185">Reference proteome</keyword>
<protein>
    <submittedName>
        <fullName evidence="5">FAD-binding domain-containing protein</fullName>
    </submittedName>
</protein>
<dbReference type="GO" id="GO:0071949">
    <property type="term" value="F:FAD binding"/>
    <property type="evidence" value="ECO:0007669"/>
    <property type="project" value="InterPro"/>
</dbReference>
<comment type="similarity">
    <text evidence="1">Belongs to the oxygen-dependent FAD-linked oxidoreductase family.</text>
</comment>
<gene>
    <name evidence="5" type="ORF">CC78DRAFT_607878</name>
</gene>
<feature type="domain" description="FAD-binding PCMH-type" evidence="4">
    <location>
        <begin position="155"/>
        <end position="335"/>
    </location>
</feature>
<dbReference type="Pfam" id="PF08031">
    <property type="entry name" value="BBE"/>
    <property type="match status" value="1"/>
</dbReference>
<dbReference type="SUPFAM" id="SSF56176">
    <property type="entry name" value="FAD-binding/transporter-associated domain-like"/>
    <property type="match status" value="1"/>
</dbReference>
<evidence type="ECO:0000256" key="3">
    <source>
        <dbReference type="SAM" id="SignalP"/>
    </source>
</evidence>
<sequence>MAPHLSSLLLTAWFLSTPSLSRTLFKYERTQLTREYVESLPKEDSKLFAFQDQVIAPNTTDKRCRYGPSDGKWPSEKAWQKLVKQLSSDDALIQTVPQASVCYGDAKNDVKCQNLTKDWSNSYTHIDDPTEILSPIYQGLTCQPPSIYNSGSCTLGGYPSYVIKVQTVLDIQLGINFARNNEIRLVIKNTGHDFVGKSAGAGSMSIWTHGLKDIQFFDNYVDESGYNGPAFKAGAGVQAFELYKAANDHGVMVVAGEGETVGIMGGYIQGGGHSPLSSLYGMAADHVLGFEVVTPIGEFLTANSTSNQDLFWALRGGGGGTFGIVTSVTIKAFKDVPVTTATWTVDSKNLGKDRFWAATKAFFDRTIDYPSNGTYSYFTIVPNGADYQFKMQPLFLPNKSAKDVSSILSSYFSQLTRLNVPFSPKITEYRGFYAAWQTAFPLEPQSDVQLAVGSRLFPRSNFASETGRNITFNVLKETVESGKVLIAFNMAPTLERAGNPDNAINPAWRTSILHIITGIRWDVTASSTEILAARSALTNGTMQRWRDITPASGAYLNEADRMEPNWQQSFWGNKYDRLLQIKRDIDAKDLLWAVHAVGSERWSVESVDGLPNENGKLCKVDEPAAATNRAMRMLE</sequence>
<dbReference type="PANTHER" id="PTHR13878:SF91">
    <property type="entry name" value="FAD BINDING DOMAIN PROTEIN (AFU_ORTHOLOGUE AFUA_6G12070)-RELATED"/>
    <property type="match status" value="1"/>
</dbReference>
<proteinExistence type="inferred from homology"/>
<dbReference type="PROSITE" id="PS51387">
    <property type="entry name" value="FAD_PCMH"/>
    <property type="match status" value="1"/>
</dbReference>
<dbReference type="Pfam" id="PF01565">
    <property type="entry name" value="FAD_binding_4"/>
    <property type="match status" value="1"/>
</dbReference>
<accession>A0A9P4N8C3</accession>
<organism evidence="5 6">
    <name type="scientific">Lojkania enalia</name>
    <dbReference type="NCBI Taxonomy" id="147567"/>
    <lineage>
        <taxon>Eukaryota</taxon>
        <taxon>Fungi</taxon>
        <taxon>Dikarya</taxon>
        <taxon>Ascomycota</taxon>
        <taxon>Pezizomycotina</taxon>
        <taxon>Dothideomycetes</taxon>
        <taxon>Pleosporomycetidae</taxon>
        <taxon>Pleosporales</taxon>
        <taxon>Pleosporales incertae sedis</taxon>
        <taxon>Lojkania</taxon>
    </lineage>
</organism>
<dbReference type="Proteomes" id="UP000800093">
    <property type="component" value="Unassembled WGS sequence"/>
</dbReference>
<evidence type="ECO:0000259" key="4">
    <source>
        <dbReference type="PROSITE" id="PS51387"/>
    </source>
</evidence>
<dbReference type="Gene3D" id="3.30.465.10">
    <property type="match status" value="2"/>
</dbReference>
<dbReference type="InterPro" id="IPR050432">
    <property type="entry name" value="FAD-linked_Oxidoreductases_BP"/>
</dbReference>
<feature type="chain" id="PRO_5040368230" evidence="3">
    <location>
        <begin position="22"/>
        <end position="635"/>
    </location>
</feature>